<name>A0A9W7DI80_AMBMO</name>
<protein>
    <submittedName>
        <fullName evidence="2">Unnamed protein product</fullName>
    </submittedName>
</protein>
<feature type="region of interest" description="Disordered" evidence="1">
    <location>
        <begin position="52"/>
        <end position="96"/>
    </location>
</feature>
<organism evidence="2 3">
    <name type="scientific">Ambrosiozyma monospora</name>
    <name type="common">Yeast</name>
    <name type="synonym">Endomycopsis monosporus</name>
    <dbReference type="NCBI Taxonomy" id="43982"/>
    <lineage>
        <taxon>Eukaryota</taxon>
        <taxon>Fungi</taxon>
        <taxon>Dikarya</taxon>
        <taxon>Ascomycota</taxon>
        <taxon>Saccharomycotina</taxon>
        <taxon>Pichiomycetes</taxon>
        <taxon>Pichiales</taxon>
        <taxon>Pichiaceae</taxon>
        <taxon>Ambrosiozyma</taxon>
    </lineage>
</organism>
<dbReference type="AlphaFoldDB" id="A0A9W7DI80"/>
<dbReference type="Proteomes" id="UP001165063">
    <property type="component" value="Unassembled WGS sequence"/>
</dbReference>
<accession>A0A9W7DI80</accession>
<evidence type="ECO:0000313" key="2">
    <source>
        <dbReference type="EMBL" id="GMG21719.1"/>
    </source>
</evidence>
<reference evidence="2" key="1">
    <citation type="submission" date="2023-04" db="EMBL/GenBank/DDBJ databases">
        <title>Ambrosiozyma monospora NBRC 1965.</title>
        <authorList>
            <person name="Ichikawa N."/>
            <person name="Sato H."/>
            <person name="Tonouchi N."/>
        </authorList>
    </citation>
    <scope>NUCLEOTIDE SEQUENCE</scope>
    <source>
        <strain evidence="2">NBRC 1965</strain>
    </source>
</reference>
<evidence type="ECO:0000313" key="3">
    <source>
        <dbReference type="Proteomes" id="UP001165063"/>
    </source>
</evidence>
<gene>
    <name evidence="2" type="ORF">Amon01_000220600</name>
</gene>
<proteinExistence type="predicted"/>
<keyword evidence="3" id="KW-1185">Reference proteome</keyword>
<comment type="caution">
    <text evidence="2">The sequence shown here is derived from an EMBL/GenBank/DDBJ whole genome shotgun (WGS) entry which is preliminary data.</text>
</comment>
<evidence type="ECO:0000256" key="1">
    <source>
        <dbReference type="SAM" id="MobiDB-lite"/>
    </source>
</evidence>
<sequence length="140" mass="15370">MFRIIWQFKCCDEVHVIAVVGFGNYANLTSSFQSLSETANAADILNINGSTRTNINNSPQHTASFDSTQAQNDPPNDPVQTTQTESHQPTQNTGQNTFENMKASINHLKSISISSLPPSEADRALVDVLCWISFPTKSII</sequence>
<dbReference type="EMBL" id="BSXU01000770">
    <property type="protein sequence ID" value="GMG21719.1"/>
    <property type="molecule type" value="Genomic_DNA"/>
</dbReference>